<sequence length="198" mass="21631">MSLLDDASERIEINCSPSPSKSIKSARAFWRPFSMLLTASICMAESAPDAVTSSKSSPSFSRVSLGTTSLGMVRSALSRTRVNERILSANFFSSSFIKSRSFWRSVRRIPIIFMQHCKSHKKEEAGALIFGQRKTNHGNFQEIITSMAAANTYSSTTNSVSAIPGDLRGEVMDGRLTGVTEERRLVGLSGRSPLNKAS</sequence>
<dbReference type="EMBL" id="VSRR010000041">
    <property type="protein sequence ID" value="MPC08704.1"/>
    <property type="molecule type" value="Genomic_DNA"/>
</dbReference>
<dbReference type="AlphaFoldDB" id="A0A5B7CJ13"/>
<organism evidence="1 2">
    <name type="scientific">Portunus trituberculatus</name>
    <name type="common">Swimming crab</name>
    <name type="synonym">Neptunus trituberculatus</name>
    <dbReference type="NCBI Taxonomy" id="210409"/>
    <lineage>
        <taxon>Eukaryota</taxon>
        <taxon>Metazoa</taxon>
        <taxon>Ecdysozoa</taxon>
        <taxon>Arthropoda</taxon>
        <taxon>Crustacea</taxon>
        <taxon>Multicrustacea</taxon>
        <taxon>Malacostraca</taxon>
        <taxon>Eumalacostraca</taxon>
        <taxon>Eucarida</taxon>
        <taxon>Decapoda</taxon>
        <taxon>Pleocyemata</taxon>
        <taxon>Brachyura</taxon>
        <taxon>Eubrachyura</taxon>
        <taxon>Portunoidea</taxon>
        <taxon>Portunidae</taxon>
        <taxon>Portuninae</taxon>
        <taxon>Portunus</taxon>
    </lineage>
</organism>
<name>A0A5B7CJ13_PORTR</name>
<proteinExistence type="predicted"/>
<protein>
    <submittedName>
        <fullName evidence="1">Uncharacterized protein</fullName>
    </submittedName>
</protein>
<keyword evidence="2" id="KW-1185">Reference proteome</keyword>
<evidence type="ECO:0000313" key="2">
    <source>
        <dbReference type="Proteomes" id="UP000324222"/>
    </source>
</evidence>
<comment type="caution">
    <text evidence="1">The sequence shown here is derived from an EMBL/GenBank/DDBJ whole genome shotgun (WGS) entry which is preliminary data.</text>
</comment>
<gene>
    <name evidence="1" type="ORF">E2C01_001297</name>
</gene>
<dbReference type="Proteomes" id="UP000324222">
    <property type="component" value="Unassembled WGS sequence"/>
</dbReference>
<evidence type="ECO:0000313" key="1">
    <source>
        <dbReference type="EMBL" id="MPC08704.1"/>
    </source>
</evidence>
<accession>A0A5B7CJ13</accession>
<reference evidence="1 2" key="1">
    <citation type="submission" date="2019-05" db="EMBL/GenBank/DDBJ databases">
        <title>Another draft genome of Portunus trituberculatus and its Hox gene families provides insights of decapod evolution.</title>
        <authorList>
            <person name="Jeong J.-H."/>
            <person name="Song I."/>
            <person name="Kim S."/>
            <person name="Choi T."/>
            <person name="Kim D."/>
            <person name="Ryu S."/>
            <person name="Kim W."/>
        </authorList>
    </citation>
    <scope>NUCLEOTIDE SEQUENCE [LARGE SCALE GENOMIC DNA]</scope>
    <source>
        <tissue evidence="1">Muscle</tissue>
    </source>
</reference>